<organism evidence="2 3">
    <name type="scientific">Tilletia walkeri</name>
    <dbReference type="NCBI Taxonomy" id="117179"/>
    <lineage>
        <taxon>Eukaryota</taxon>
        <taxon>Fungi</taxon>
        <taxon>Dikarya</taxon>
        <taxon>Basidiomycota</taxon>
        <taxon>Ustilaginomycotina</taxon>
        <taxon>Exobasidiomycetes</taxon>
        <taxon>Tilletiales</taxon>
        <taxon>Tilletiaceae</taxon>
        <taxon>Tilletia</taxon>
    </lineage>
</organism>
<evidence type="ECO:0000313" key="3">
    <source>
        <dbReference type="Proteomes" id="UP000078113"/>
    </source>
</evidence>
<dbReference type="Proteomes" id="UP000078113">
    <property type="component" value="Unassembled WGS sequence"/>
</dbReference>
<protein>
    <submittedName>
        <fullName evidence="2">Uncharacterized protein</fullName>
    </submittedName>
</protein>
<keyword evidence="3" id="KW-1185">Reference proteome</keyword>
<dbReference type="EMBL" id="LWDG02001159">
    <property type="protein sequence ID" value="KAE8260302.1"/>
    <property type="molecule type" value="Genomic_DNA"/>
</dbReference>
<reference evidence="2" key="1">
    <citation type="submission" date="2016-04" db="EMBL/GenBank/DDBJ databases">
        <authorList>
            <person name="Nguyen H.D."/>
            <person name="Samba Siva P."/>
            <person name="Cullis J."/>
            <person name="Levesque C.A."/>
            <person name="Hambleton S."/>
        </authorList>
    </citation>
    <scope>NUCLEOTIDE SEQUENCE</scope>
    <source>
        <strain evidence="2">DAOMC 236422</strain>
    </source>
</reference>
<gene>
    <name evidence="2" type="ORF">A4X09_0g7776</name>
</gene>
<comment type="caution">
    <text evidence="2">The sequence shown here is derived from an EMBL/GenBank/DDBJ whole genome shotgun (WGS) entry which is preliminary data.</text>
</comment>
<evidence type="ECO:0000313" key="2">
    <source>
        <dbReference type="EMBL" id="KAE8260302.1"/>
    </source>
</evidence>
<proteinExistence type="predicted"/>
<feature type="compositionally biased region" description="Basic and acidic residues" evidence="1">
    <location>
        <begin position="89"/>
        <end position="107"/>
    </location>
</feature>
<name>A0A8X7N0B3_9BASI</name>
<sequence>MSTGRNKPARLRPVDGNRTVTQYVTDFLARASRVVPSPSDLDQRDRFKDGLSAVMKMEMARIRPQPVDPREYMEIAEQLDQMLRAAERADRFQQHDRQRTGYPDRTRGTGFNPRVPVSRPPQLHACSGWLESVKSGERIEL</sequence>
<reference evidence="2" key="2">
    <citation type="journal article" date="2019" name="IMA Fungus">
        <title>Genome sequencing and comparison of five Tilletia species to identify candidate genes for the detection of regulated species infecting wheat.</title>
        <authorList>
            <person name="Nguyen H.D.T."/>
            <person name="Sultana T."/>
            <person name="Kesanakurti P."/>
            <person name="Hambleton S."/>
        </authorList>
    </citation>
    <scope>NUCLEOTIDE SEQUENCE</scope>
    <source>
        <strain evidence="2">DAOMC 236422</strain>
    </source>
</reference>
<evidence type="ECO:0000256" key="1">
    <source>
        <dbReference type="SAM" id="MobiDB-lite"/>
    </source>
</evidence>
<dbReference type="AlphaFoldDB" id="A0A8X7N0B3"/>
<feature type="region of interest" description="Disordered" evidence="1">
    <location>
        <begin position="89"/>
        <end position="123"/>
    </location>
</feature>
<accession>A0A8X7N0B3</accession>